<dbReference type="AlphaFoldDB" id="A0A1X7VIE8"/>
<sequence>MTASFLGVTAHYYTSDDMKRHSVCLALRRFPSPHSGERISELLETIVDEWQINRCKLFRILTNNGSNMIAAFKKGISEMEQESQDVESEEEAENGVQIQDLFDPADFEVEFEEEEAPTSVMEIADFESCEIDHRIAFTGWKRLSCFVHTIQLVVKVFETNPCFAPTLKKARQTVQKVNKSCRATERLIHLAGKKLTKNCPTRWDSTFYMISRLLEVKEHVIVVLDELAWDGLTHLQWKQLEDIKELLEPFAHFTNVTSSQKSTSIAMVVPVLKELNLHLEMFIDSGAQKSIKLVAHSLLDELGKRFAFVLNPEEVNFDGIYLAAVLLTPSYRKILNDVQVSCAK</sequence>
<dbReference type="InParanoid" id="A0A1X7VIE8"/>
<accession>A0A1X7VIE8</accession>
<dbReference type="OrthoDB" id="10057873at2759"/>
<dbReference type="SUPFAM" id="SSF53098">
    <property type="entry name" value="Ribonuclease H-like"/>
    <property type="match status" value="1"/>
</dbReference>
<dbReference type="InterPro" id="IPR012337">
    <property type="entry name" value="RNaseH-like_sf"/>
</dbReference>
<evidence type="ECO:0000313" key="1">
    <source>
        <dbReference type="EnsemblMetazoa" id="Aqu2.1.40116_001"/>
    </source>
</evidence>
<dbReference type="EnsemblMetazoa" id="Aqu2.1.40116_001">
    <property type="protein sequence ID" value="Aqu2.1.40116_001"/>
    <property type="gene ID" value="Aqu2.1.40116"/>
</dbReference>
<dbReference type="InterPro" id="IPR052035">
    <property type="entry name" value="ZnF_BED_domain_contain"/>
</dbReference>
<organism evidence="1">
    <name type="scientific">Amphimedon queenslandica</name>
    <name type="common">Sponge</name>
    <dbReference type="NCBI Taxonomy" id="400682"/>
    <lineage>
        <taxon>Eukaryota</taxon>
        <taxon>Metazoa</taxon>
        <taxon>Porifera</taxon>
        <taxon>Demospongiae</taxon>
        <taxon>Heteroscleromorpha</taxon>
        <taxon>Haplosclerida</taxon>
        <taxon>Niphatidae</taxon>
        <taxon>Amphimedon</taxon>
    </lineage>
</organism>
<dbReference type="PANTHER" id="PTHR46481:SF4">
    <property type="entry name" value="ZINC FINGER BED DOMAIN-CONTAINING PROTEIN 4"/>
    <property type="match status" value="1"/>
</dbReference>
<evidence type="ECO:0008006" key="2">
    <source>
        <dbReference type="Google" id="ProtNLM"/>
    </source>
</evidence>
<dbReference type="eggNOG" id="KOG1121">
    <property type="taxonomic scope" value="Eukaryota"/>
</dbReference>
<dbReference type="PANTHER" id="PTHR46481">
    <property type="entry name" value="ZINC FINGER BED DOMAIN-CONTAINING PROTEIN 4"/>
    <property type="match status" value="1"/>
</dbReference>
<reference evidence="1" key="1">
    <citation type="submission" date="2017-05" db="UniProtKB">
        <authorList>
            <consortium name="EnsemblMetazoa"/>
        </authorList>
    </citation>
    <scope>IDENTIFICATION</scope>
</reference>
<dbReference type="OMA" id="DQTETHE"/>
<name>A0A1X7VIE8_AMPQE</name>
<proteinExistence type="predicted"/>
<protein>
    <recommendedName>
        <fullName evidence="2">DUF659 domain-containing protein</fullName>
    </recommendedName>
</protein>